<keyword evidence="3" id="KW-1185">Reference proteome</keyword>
<reference evidence="2" key="2">
    <citation type="submission" date="2015-06" db="UniProtKB">
        <authorList>
            <consortium name="EnsemblMetazoa"/>
        </authorList>
    </citation>
    <scope>IDENTIFICATION</scope>
</reference>
<keyword evidence="1" id="KW-1133">Transmembrane helix</keyword>
<name>T1L662_TETUR</name>
<evidence type="ECO:0000256" key="1">
    <source>
        <dbReference type="SAM" id="Phobius"/>
    </source>
</evidence>
<proteinExistence type="predicted"/>
<protein>
    <submittedName>
        <fullName evidence="2">Uncharacterized protein</fullName>
    </submittedName>
</protein>
<dbReference type="EnsemblMetazoa" id="tetur634g00010.1">
    <property type="protein sequence ID" value="tetur634g00010.1"/>
    <property type="gene ID" value="tetur634g00010"/>
</dbReference>
<evidence type="ECO:0000313" key="3">
    <source>
        <dbReference type="Proteomes" id="UP000015104"/>
    </source>
</evidence>
<evidence type="ECO:0000313" key="2">
    <source>
        <dbReference type="EnsemblMetazoa" id="tetur634g00010.1"/>
    </source>
</evidence>
<reference evidence="3" key="1">
    <citation type="submission" date="2011-08" db="EMBL/GenBank/DDBJ databases">
        <authorList>
            <person name="Rombauts S."/>
        </authorList>
    </citation>
    <scope>NUCLEOTIDE SEQUENCE</scope>
    <source>
        <strain evidence="3">London</strain>
    </source>
</reference>
<accession>T1L662</accession>
<feature type="transmembrane region" description="Helical" evidence="1">
    <location>
        <begin position="165"/>
        <end position="182"/>
    </location>
</feature>
<sequence length="253" mass="29000">MCQCRVGAVPDLQYDNLNHLFKFKITSRVEIFKVCVLFDLQKFTLNTLYDEVDGEIRFTSKTLKDLPEMYSRYTKSRIKLKFVEEGQWGVWKEGVGYTDGMLGALQSNEANKPLLPVSLDTKDPPGVFTAPIEENTYHLASVTQKSIPLSFNLLNNLISIELFCWLLYFTLLFTIFFISNFAFSPKLVHRKCKLYEVFFEAIQAILTRQIFGTPKTFFLLTFACLLNALFGAINNASFKTTAIVRSTKEQVKS</sequence>
<dbReference type="AlphaFoldDB" id="T1L662"/>
<dbReference type="EMBL" id="CAEY01001661">
    <property type="status" value="NOT_ANNOTATED_CDS"/>
    <property type="molecule type" value="Genomic_DNA"/>
</dbReference>
<organism evidence="2 3">
    <name type="scientific">Tetranychus urticae</name>
    <name type="common">Two-spotted spider mite</name>
    <dbReference type="NCBI Taxonomy" id="32264"/>
    <lineage>
        <taxon>Eukaryota</taxon>
        <taxon>Metazoa</taxon>
        <taxon>Ecdysozoa</taxon>
        <taxon>Arthropoda</taxon>
        <taxon>Chelicerata</taxon>
        <taxon>Arachnida</taxon>
        <taxon>Acari</taxon>
        <taxon>Acariformes</taxon>
        <taxon>Trombidiformes</taxon>
        <taxon>Prostigmata</taxon>
        <taxon>Eleutherengona</taxon>
        <taxon>Raphignathae</taxon>
        <taxon>Tetranychoidea</taxon>
        <taxon>Tetranychidae</taxon>
        <taxon>Tetranychus</taxon>
    </lineage>
</organism>
<keyword evidence="1" id="KW-0472">Membrane</keyword>
<dbReference type="HOGENOM" id="CLU_1742870_0_0_1"/>
<dbReference type="Proteomes" id="UP000015104">
    <property type="component" value="Unassembled WGS sequence"/>
</dbReference>
<keyword evidence="1" id="KW-0812">Transmembrane</keyword>
<feature type="transmembrane region" description="Helical" evidence="1">
    <location>
        <begin position="217"/>
        <end position="238"/>
    </location>
</feature>